<dbReference type="InterPro" id="IPR007627">
    <property type="entry name" value="RNA_pol_sigma70_r2"/>
</dbReference>
<evidence type="ECO:0000313" key="7">
    <source>
        <dbReference type="EMBL" id="MDN3690459.1"/>
    </source>
</evidence>
<reference evidence="8" key="1">
    <citation type="journal article" date="2019" name="Int. J. Syst. Evol. Microbiol.">
        <title>The Global Catalogue of Microorganisms (GCM) 10K type strain sequencing project: providing services to taxonomists for standard genome sequencing and annotation.</title>
        <authorList>
            <consortium name="The Broad Institute Genomics Platform"/>
            <consortium name="The Broad Institute Genome Sequencing Center for Infectious Disease"/>
            <person name="Wu L."/>
            <person name="Ma J."/>
        </authorList>
    </citation>
    <scope>NUCLEOTIDE SEQUENCE [LARGE SCALE GENOMIC DNA]</scope>
    <source>
        <strain evidence="8">CECT 7706</strain>
    </source>
</reference>
<keyword evidence="3" id="KW-0731">Sigma factor</keyword>
<dbReference type="InterPro" id="IPR013249">
    <property type="entry name" value="RNA_pol_sigma70_r4_t2"/>
</dbReference>
<dbReference type="NCBIfam" id="TIGR02937">
    <property type="entry name" value="sigma70-ECF"/>
    <property type="match status" value="1"/>
</dbReference>
<keyword evidence="8" id="KW-1185">Reference proteome</keyword>
<dbReference type="InterPro" id="IPR036388">
    <property type="entry name" value="WH-like_DNA-bd_sf"/>
</dbReference>
<dbReference type="InterPro" id="IPR013324">
    <property type="entry name" value="RNA_pol_sigma_r3/r4-like"/>
</dbReference>
<keyword evidence="2" id="KW-0805">Transcription regulation</keyword>
<sequence>MNLHESTKLKNIIDQCCHGQSKAQYELFKQTYPYAMGICSRFSSGPEEAKEILNDGFLKVFTQIKRYTPDRSFAGWVRRIMINTAIDHYRKNKKYHDKHLEIGELEDRPDTEKTLSQMHSADILKLVQCLPPSYRMVFTLHVVEAYSHKEIAEHLVISIGASKSNLSKARLKLQQALIATTTPTHQIYGKG</sequence>
<dbReference type="PANTHER" id="PTHR43133:SF46">
    <property type="entry name" value="RNA POLYMERASE SIGMA-70 FACTOR ECF SUBFAMILY"/>
    <property type="match status" value="1"/>
</dbReference>
<dbReference type="PANTHER" id="PTHR43133">
    <property type="entry name" value="RNA POLYMERASE ECF-TYPE SIGMA FACTO"/>
    <property type="match status" value="1"/>
</dbReference>
<dbReference type="SUPFAM" id="SSF88659">
    <property type="entry name" value="Sigma3 and sigma4 domains of RNA polymerase sigma factors"/>
    <property type="match status" value="1"/>
</dbReference>
<comment type="caution">
    <text evidence="7">The sequence shown here is derived from an EMBL/GenBank/DDBJ whole genome shotgun (WGS) entry which is preliminary data.</text>
</comment>
<evidence type="ECO:0000313" key="8">
    <source>
        <dbReference type="Proteomes" id="UP001236663"/>
    </source>
</evidence>
<name>A0ABT8CCB6_9BACT</name>
<dbReference type="InterPro" id="IPR039425">
    <property type="entry name" value="RNA_pol_sigma-70-like"/>
</dbReference>
<dbReference type="CDD" id="cd06171">
    <property type="entry name" value="Sigma70_r4"/>
    <property type="match status" value="1"/>
</dbReference>
<evidence type="ECO:0000256" key="1">
    <source>
        <dbReference type="ARBA" id="ARBA00010641"/>
    </source>
</evidence>
<dbReference type="Gene3D" id="1.10.1740.10">
    <property type="match status" value="1"/>
</dbReference>
<dbReference type="Gene3D" id="1.10.10.10">
    <property type="entry name" value="Winged helix-like DNA-binding domain superfamily/Winged helix DNA-binding domain"/>
    <property type="match status" value="1"/>
</dbReference>
<dbReference type="Proteomes" id="UP001236663">
    <property type="component" value="Unassembled WGS sequence"/>
</dbReference>
<accession>A0ABT8CCB6</accession>
<evidence type="ECO:0000256" key="3">
    <source>
        <dbReference type="ARBA" id="ARBA00023082"/>
    </source>
</evidence>
<dbReference type="SUPFAM" id="SSF88946">
    <property type="entry name" value="Sigma2 domain of RNA polymerase sigma factors"/>
    <property type="match status" value="1"/>
</dbReference>
<gene>
    <name evidence="7" type="ORF">QWZ15_21745</name>
</gene>
<evidence type="ECO:0000259" key="6">
    <source>
        <dbReference type="Pfam" id="PF08281"/>
    </source>
</evidence>
<feature type="domain" description="RNA polymerase sigma-70 region 2" evidence="5">
    <location>
        <begin position="27"/>
        <end position="94"/>
    </location>
</feature>
<protein>
    <submittedName>
        <fullName evidence="7">Sigma-70 family RNA polymerase sigma factor</fullName>
    </submittedName>
</protein>
<proteinExistence type="inferred from homology"/>
<evidence type="ECO:0000259" key="5">
    <source>
        <dbReference type="Pfam" id="PF04542"/>
    </source>
</evidence>
<evidence type="ECO:0000256" key="4">
    <source>
        <dbReference type="ARBA" id="ARBA00023163"/>
    </source>
</evidence>
<dbReference type="Pfam" id="PF08281">
    <property type="entry name" value="Sigma70_r4_2"/>
    <property type="match status" value="1"/>
</dbReference>
<dbReference type="InterPro" id="IPR013325">
    <property type="entry name" value="RNA_pol_sigma_r2"/>
</dbReference>
<evidence type="ECO:0000256" key="2">
    <source>
        <dbReference type="ARBA" id="ARBA00023015"/>
    </source>
</evidence>
<organism evidence="7 8">
    <name type="scientific">Cyclobacterium jeungdonense</name>
    <dbReference type="NCBI Taxonomy" id="708087"/>
    <lineage>
        <taxon>Bacteria</taxon>
        <taxon>Pseudomonadati</taxon>
        <taxon>Bacteroidota</taxon>
        <taxon>Cytophagia</taxon>
        <taxon>Cytophagales</taxon>
        <taxon>Cyclobacteriaceae</taxon>
        <taxon>Cyclobacterium</taxon>
    </lineage>
</organism>
<dbReference type="EMBL" id="JAUFQS010000047">
    <property type="protein sequence ID" value="MDN3690459.1"/>
    <property type="molecule type" value="Genomic_DNA"/>
</dbReference>
<dbReference type="InterPro" id="IPR014284">
    <property type="entry name" value="RNA_pol_sigma-70_dom"/>
</dbReference>
<keyword evidence="4" id="KW-0804">Transcription</keyword>
<comment type="similarity">
    <text evidence="1">Belongs to the sigma-70 factor family. ECF subfamily.</text>
</comment>
<dbReference type="RefSeq" id="WP_163383055.1">
    <property type="nucleotide sequence ID" value="NZ_JAUFQS010000047.1"/>
</dbReference>
<feature type="domain" description="RNA polymerase sigma factor 70 region 4 type 2" evidence="6">
    <location>
        <begin position="122"/>
        <end position="173"/>
    </location>
</feature>
<dbReference type="Pfam" id="PF04542">
    <property type="entry name" value="Sigma70_r2"/>
    <property type="match status" value="1"/>
</dbReference>